<dbReference type="EC" id="4.2.1.55" evidence="7"/>
<comment type="similarity">
    <text evidence="2 6">Belongs to the enoyl-CoA hydratase/isomerase family.</text>
</comment>
<comment type="caution">
    <text evidence="7">The sequence shown here is derived from an EMBL/GenBank/DDBJ whole genome shotgun (WGS) entry which is preliminary data.</text>
</comment>
<dbReference type="InterPro" id="IPR014748">
    <property type="entry name" value="Enoyl-CoA_hydra_C"/>
</dbReference>
<keyword evidence="5" id="KW-0413">Isomerase</keyword>
<dbReference type="OrthoDB" id="5365311at2"/>
<dbReference type="GO" id="GO:0016829">
    <property type="term" value="F:lyase activity"/>
    <property type="evidence" value="ECO:0007669"/>
    <property type="project" value="UniProtKB-KW"/>
</dbReference>
<evidence type="ECO:0000256" key="5">
    <source>
        <dbReference type="ARBA" id="ARBA00023235"/>
    </source>
</evidence>
<dbReference type="CDD" id="cd06558">
    <property type="entry name" value="crotonase-like"/>
    <property type="match status" value="1"/>
</dbReference>
<dbReference type="GO" id="GO:0006635">
    <property type="term" value="P:fatty acid beta-oxidation"/>
    <property type="evidence" value="ECO:0007669"/>
    <property type="project" value="UniProtKB-UniPathway"/>
</dbReference>
<comment type="pathway">
    <text evidence="1">Lipid metabolism; fatty acid beta-oxidation.</text>
</comment>
<dbReference type="EMBL" id="APJX01000002">
    <property type="protein sequence ID" value="EMS80681.1"/>
    <property type="molecule type" value="Genomic_DNA"/>
</dbReference>
<evidence type="ECO:0000256" key="2">
    <source>
        <dbReference type="ARBA" id="ARBA00005254"/>
    </source>
</evidence>
<accession>S0G7A0</accession>
<dbReference type="PROSITE" id="PS00166">
    <property type="entry name" value="ENOYL_COA_HYDRATASE"/>
    <property type="match status" value="1"/>
</dbReference>
<dbReference type="GO" id="GO:0016853">
    <property type="term" value="F:isomerase activity"/>
    <property type="evidence" value="ECO:0007669"/>
    <property type="project" value="UniProtKB-KW"/>
</dbReference>
<reference evidence="7 8" key="1">
    <citation type="journal article" date="2013" name="Genome Announc.">
        <title>Draft Genome Sequence of Desulfotignum phosphitoxidans DSM 13687 Strain FiPS-3.</title>
        <authorList>
            <person name="Poehlein A."/>
            <person name="Daniel R."/>
            <person name="Simeonova D.D."/>
        </authorList>
    </citation>
    <scope>NUCLEOTIDE SEQUENCE [LARGE SCALE GENOMIC DNA]</scope>
    <source>
        <strain evidence="7 8">DSM 13687</strain>
    </source>
</reference>
<dbReference type="Pfam" id="PF00378">
    <property type="entry name" value="ECH_1"/>
    <property type="match status" value="1"/>
</dbReference>
<proteinExistence type="inferred from homology"/>
<dbReference type="PANTHER" id="PTHR43149">
    <property type="entry name" value="ENOYL-COA HYDRATASE"/>
    <property type="match status" value="1"/>
</dbReference>
<keyword evidence="3" id="KW-0276">Fatty acid metabolism</keyword>
<evidence type="ECO:0000313" key="8">
    <source>
        <dbReference type="Proteomes" id="UP000014216"/>
    </source>
</evidence>
<dbReference type="InterPro" id="IPR045002">
    <property type="entry name" value="Ech1-like"/>
</dbReference>
<dbReference type="FunFam" id="1.10.12.10:FF:000004">
    <property type="entry name" value="Delta3,5-delta2,4-dienoyl-CoA isomerase"/>
    <property type="match status" value="1"/>
</dbReference>
<evidence type="ECO:0000256" key="1">
    <source>
        <dbReference type="ARBA" id="ARBA00005005"/>
    </source>
</evidence>
<dbReference type="RefSeq" id="WP_006964948.1">
    <property type="nucleotide sequence ID" value="NZ_APJX01000002.1"/>
</dbReference>
<keyword evidence="7" id="KW-0456">Lyase</keyword>
<evidence type="ECO:0000256" key="6">
    <source>
        <dbReference type="RuleBase" id="RU003707"/>
    </source>
</evidence>
<gene>
    <name evidence="7" type="primary">crt2</name>
    <name evidence="7" type="ORF">Dpo_2c03770</name>
</gene>
<dbReference type="InterPro" id="IPR018376">
    <property type="entry name" value="Enoyl-CoA_hyd/isom_CS"/>
</dbReference>
<dbReference type="InterPro" id="IPR029045">
    <property type="entry name" value="ClpP/crotonase-like_dom_sf"/>
</dbReference>
<dbReference type="AlphaFoldDB" id="S0G7A0"/>
<keyword evidence="8" id="KW-1185">Reference proteome</keyword>
<dbReference type="InterPro" id="IPR001753">
    <property type="entry name" value="Enoyl-CoA_hydra/iso"/>
</dbReference>
<evidence type="ECO:0000256" key="3">
    <source>
        <dbReference type="ARBA" id="ARBA00022832"/>
    </source>
</evidence>
<protein>
    <submittedName>
        <fullName evidence="7">3-hydroxybutyryl-CoA dehydratase Crt</fullName>
        <ecNumber evidence="7">4.2.1.55</ecNumber>
    </submittedName>
</protein>
<organism evidence="7 8">
    <name type="scientific">Desulfotignum phosphitoxidans DSM 13687</name>
    <dbReference type="NCBI Taxonomy" id="1286635"/>
    <lineage>
        <taxon>Bacteria</taxon>
        <taxon>Pseudomonadati</taxon>
        <taxon>Thermodesulfobacteriota</taxon>
        <taxon>Desulfobacteria</taxon>
        <taxon>Desulfobacterales</taxon>
        <taxon>Desulfobacteraceae</taxon>
        <taxon>Desulfotignum</taxon>
    </lineage>
</organism>
<sequence length="273" mass="29598">MNEYTYYLIEKKAPIAWVYLNRPDKKNAMNPPAWEEASAVFESLGNDPDIRAIIVAGKGAGFCAGIDLMSMVGEIPELMDPAQKGGVKWQLLQKIYSLQETITCIERCRKPVIAAVHGQCIGAGLDMITACDIRLGSKDAVFSLREAAVGFVADVGVLQRLPLIVGQGITRELAYTAKNMTADRAKQVLLLNEVFEDPAALMTGAEKMAMEIAGCSPLAVQASKEVLNHGIARSVDDGLKYVASMSTNIIPSDDLFEAVAAFTEKRKPRFTGK</sequence>
<dbReference type="SUPFAM" id="SSF52096">
    <property type="entry name" value="ClpP/crotonase"/>
    <property type="match status" value="1"/>
</dbReference>
<dbReference type="Proteomes" id="UP000014216">
    <property type="component" value="Unassembled WGS sequence"/>
</dbReference>
<keyword evidence="4" id="KW-0443">Lipid metabolism</keyword>
<dbReference type="NCBIfam" id="NF004794">
    <property type="entry name" value="PRK06142.1"/>
    <property type="match status" value="1"/>
</dbReference>
<dbReference type="Gene3D" id="1.10.12.10">
    <property type="entry name" value="Lyase 2-enoyl-coa Hydratase, Chain A, domain 2"/>
    <property type="match status" value="1"/>
</dbReference>
<evidence type="ECO:0000313" key="7">
    <source>
        <dbReference type="EMBL" id="EMS80681.1"/>
    </source>
</evidence>
<name>S0G7A0_9BACT</name>
<dbReference type="UniPathway" id="UPA00659"/>
<dbReference type="Gene3D" id="3.90.226.10">
    <property type="entry name" value="2-enoyl-CoA Hydratase, Chain A, domain 1"/>
    <property type="match status" value="1"/>
</dbReference>
<evidence type="ECO:0000256" key="4">
    <source>
        <dbReference type="ARBA" id="ARBA00023098"/>
    </source>
</evidence>